<comment type="caution">
    <text evidence="10">The sequence shown here is derived from an EMBL/GenBank/DDBJ whole genome shotgun (WGS) entry which is preliminary data.</text>
</comment>
<evidence type="ECO:0000256" key="2">
    <source>
        <dbReference type="ARBA" id="ARBA00022475"/>
    </source>
</evidence>
<dbReference type="PANTHER" id="PTHR33908:SF11">
    <property type="entry name" value="MEMBRANE PROTEIN"/>
    <property type="match status" value="1"/>
</dbReference>
<keyword evidence="11" id="KW-1185">Reference proteome</keyword>
<feature type="transmembrane region" description="Helical" evidence="8">
    <location>
        <begin position="6"/>
        <end position="25"/>
    </location>
</feature>
<dbReference type="Pfam" id="PF13231">
    <property type="entry name" value="PMT_2"/>
    <property type="match status" value="1"/>
</dbReference>
<feature type="transmembrane region" description="Helical" evidence="8">
    <location>
        <begin position="364"/>
        <end position="382"/>
    </location>
</feature>
<dbReference type="GO" id="GO:0005886">
    <property type="term" value="C:plasma membrane"/>
    <property type="evidence" value="ECO:0007669"/>
    <property type="project" value="UniProtKB-SubCell"/>
</dbReference>
<accession>A0A437PMK5</accession>
<dbReference type="AlphaFoldDB" id="A0A437PMK5"/>
<feature type="transmembrane region" description="Helical" evidence="8">
    <location>
        <begin position="193"/>
        <end position="223"/>
    </location>
</feature>
<feature type="transmembrane region" description="Helical" evidence="8">
    <location>
        <begin position="137"/>
        <end position="156"/>
    </location>
</feature>
<feature type="domain" description="Glycosyltransferase RgtA/B/C/D-like" evidence="9">
    <location>
        <begin position="92"/>
        <end position="239"/>
    </location>
</feature>
<dbReference type="PANTHER" id="PTHR33908">
    <property type="entry name" value="MANNOSYLTRANSFERASE YKCB-RELATED"/>
    <property type="match status" value="1"/>
</dbReference>
<feature type="transmembrane region" description="Helical" evidence="8">
    <location>
        <begin position="111"/>
        <end position="130"/>
    </location>
</feature>
<dbReference type="RefSeq" id="WP_127805149.1">
    <property type="nucleotide sequence ID" value="NZ_SACY01000005.1"/>
</dbReference>
<feature type="transmembrane region" description="Helical" evidence="8">
    <location>
        <begin position="235"/>
        <end position="259"/>
    </location>
</feature>
<feature type="transmembrane region" description="Helical" evidence="8">
    <location>
        <begin position="394"/>
        <end position="410"/>
    </location>
</feature>
<evidence type="ECO:0000256" key="6">
    <source>
        <dbReference type="ARBA" id="ARBA00022989"/>
    </source>
</evidence>
<dbReference type="GO" id="GO:0016763">
    <property type="term" value="F:pentosyltransferase activity"/>
    <property type="evidence" value="ECO:0007669"/>
    <property type="project" value="TreeGrafter"/>
</dbReference>
<sequence>MRSNSLKNVIYFGLFLCILLIAYLLRIKNLDTFSIGGDEFYTLLSSNYIYQEGGLQGFLNQPFFTNKDWLPSNSFSDLMSAMARRDNGSGLLFNILIHYWVKIFGYEDWGLRYFSVITNMGLLISVFYFCKNQLKSKLVGLLSIFLLAISPFLVSYSQVARTYSLVFLFSVLSSYYFLNCLKAEPSKKLKPFVIFGIVSLLTLMTHYSIFILFIFQFLFLLIFNWNNFKANFFKYLLAASFPILGMCLWLMSPGGLYSFHSIEVSKQFYNYVAQSGNGGEWLQVFSIKNVTLQLAKVISMSNLFFDRLAFDVFGKKNYLFTFLFIIGSAYSRKQDFFKNNPNFIIVLDIIFFILLSGFTSNHSISFLIIYLLGVLISTNFALLKPSNNAENYSIAIYLFSFLGLFLFAYLDGNTFRVMAKYAGYSYVFGSIFGSIFLVKVFETQNKDQKLLLTLLLICTTLSSVELVHNIYRDKMEPYFYSWSTPRTKNEYLLAKETILKNYQKGDTLIYPSFVFKPTKFDIETPHHSVQVAQYMNLYLHNVDQTIYQKIDTMNLDKIILQKPSGKKNIIYQFKNNLYLKDW</sequence>
<keyword evidence="4 10" id="KW-0808">Transferase</keyword>
<evidence type="ECO:0000256" key="5">
    <source>
        <dbReference type="ARBA" id="ARBA00022692"/>
    </source>
</evidence>
<evidence type="ECO:0000313" key="10">
    <source>
        <dbReference type="EMBL" id="RVU23513.1"/>
    </source>
</evidence>
<keyword evidence="5 8" id="KW-0812">Transmembrane</keyword>
<reference evidence="10 11" key="1">
    <citation type="submission" date="2019-01" db="EMBL/GenBank/DDBJ databases">
        <authorList>
            <person name="Chen W.-M."/>
        </authorList>
    </citation>
    <scope>NUCLEOTIDE SEQUENCE [LARGE SCALE GENOMIC DNA]</scope>
    <source>
        <strain evidence="10 11">FSY-15</strain>
    </source>
</reference>
<feature type="transmembrane region" description="Helical" evidence="8">
    <location>
        <begin position="450"/>
        <end position="471"/>
    </location>
</feature>
<proteinExistence type="predicted"/>
<keyword evidence="2" id="KW-1003">Cell membrane</keyword>
<dbReference type="InterPro" id="IPR050297">
    <property type="entry name" value="LipidA_mod_glycosyltrf_83"/>
</dbReference>
<dbReference type="EMBL" id="SACY01000005">
    <property type="protein sequence ID" value="RVU23513.1"/>
    <property type="molecule type" value="Genomic_DNA"/>
</dbReference>
<evidence type="ECO:0000256" key="7">
    <source>
        <dbReference type="ARBA" id="ARBA00023136"/>
    </source>
</evidence>
<dbReference type="InterPro" id="IPR038731">
    <property type="entry name" value="RgtA/B/C-like"/>
</dbReference>
<keyword evidence="7 8" id="KW-0472">Membrane</keyword>
<dbReference type="Proteomes" id="UP000282832">
    <property type="component" value="Unassembled WGS sequence"/>
</dbReference>
<evidence type="ECO:0000256" key="3">
    <source>
        <dbReference type="ARBA" id="ARBA00022676"/>
    </source>
</evidence>
<evidence type="ECO:0000256" key="8">
    <source>
        <dbReference type="SAM" id="Phobius"/>
    </source>
</evidence>
<evidence type="ECO:0000256" key="4">
    <source>
        <dbReference type="ARBA" id="ARBA00022679"/>
    </source>
</evidence>
<feature type="transmembrane region" description="Helical" evidence="8">
    <location>
        <begin position="422"/>
        <end position="438"/>
    </location>
</feature>
<organism evidence="10 11">
    <name type="scientific">Sandaracinomonas limnophila</name>
    <dbReference type="NCBI Taxonomy" id="1862386"/>
    <lineage>
        <taxon>Bacteria</taxon>
        <taxon>Pseudomonadati</taxon>
        <taxon>Bacteroidota</taxon>
        <taxon>Cytophagia</taxon>
        <taxon>Cytophagales</taxon>
        <taxon>Flectobacillaceae</taxon>
        <taxon>Sandaracinomonas</taxon>
    </lineage>
</organism>
<evidence type="ECO:0000256" key="1">
    <source>
        <dbReference type="ARBA" id="ARBA00004651"/>
    </source>
</evidence>
<comment type="subcellular location">
    <subcellularLocation>
        <location evidence="1">Cell membrane</location>
        <topology evidence="1">Multi-pass membrane protein</topology>
    </subcellularLocation>
</comment>
<protein>
    <submittedName>
        <fullName evidence="10">Phospholipid carrier-dependent glycosyltransferase</fullName>
    </submittedName>
</protein>
<keyword evidence="3" id="KW-0328">Glycosyltransferase</keyword>
<feature type="transmembrane region" description="Helical" evidence="8">
    <location>
        <begin position="341"/>
        <end position="358"/>
    </location>
</feature>
<dbReference type="GO" id="GO:0009103">
    <property type="term" value="P:lipopolysaccharide biosynthetic process"/>
    <property type="evidence" value="ECO:0007669"/>
    <property type="project" value="UniProtKB-ARBA"/>
</dbReference>
<name>A0A437PMK5_9BACT</name>
<dbReference type="OrthoDB" id="1467253at2"/>
<evidence type="ECO:0000259" key="9">
    <source>
        <dbReference type="Pfam" id="PF13231"/>
    </source>
</evidence>
<gene>
    <name evidence="10" type="ORF">EOJ36_10570</name>
</gene>
<keyword evidence="6 8" id="KW-1133">Transmembrane helix</keyword>
<evidence type="ECO:0000313" key="11">
    <source>
        <dbReference type="Proteomes" id="UP000282832"/>
    </source>
</evidence>